<dbReference type="GO" id="GO:0003824">
    <property type="term" value="F:catalytic activity"/>
    <property type="evidence" value="ECO:0007669"/>
    <property type="project" value="UniProtKB-ARBA"/>
</dbReference>
<dbReference type="InterPro" id="IPR050471">
    <property type="entry name" value="AB_hydrolase"/>
</dbReference>
<dbReference type="EMBL" id="JACHMI010000001">
    <property type="protein sequence ID" value="MBB6548071.1"/>
    <property type="molecule type" value="Genomic_DNA"/>
</dbReference>
<evidence type="ECO:0000313" key="3">
    <source>
        <dbReference type="Proteomes" id="UP000565579"/>
    </source>
</evidence>
<feature type="domain" description="AB hydrolase-1" evidence="1">
    <location>
        <begin position="29"/>
        <end position="268"/>
    </location>
</feature>
<sequence length="288" mass="30169">MTKEFELTIGDGRILHVYDTAPGATDRLPVLWHHGTPNIGAPPEPLFDDRLGLRWISYDRPGYGGSTPEPGRTLASAAGYASRIADALGLARFAVMGHSGGSSHALACAALLGERVLAVLSVSALAPYTPGGAAPHAFDWFAGMAPSCEASLRAAAQGRAAKERHEATTAYDPEMFTPEDHAAFEGEWSWFDSVVGPAVATGPGGLIDDDVAYVTPWGCDPAAVTAPILLVHGGRDRVVPAAHGEWLARHCPTAELRLSPGDGHISILPSAGAGAVEWLAVEGRRRSE</sequence>
<evidence type="ECO:0000259" key="1">
    <source>
        <dbReference type="Pfam" id="PF00561"/>
    </source>
</evidence>
<dbReference type="PANTHER" id="PTHR43433">
    <property type="entry name" value="HYDROLASE, ALPHA/BETA FOLD FAMILY PROTEIN"/>
    <property type="match status" value="1"/>
</dbReference>
<protein>
    <submittedName>
        <fullName evidence="2">Pimeloyl-ACP methyl ester carboxylesterase</fullName>
    </submittedName>
</protein>
<name>A0A7X0TY27_9ACTN</name>
<dbReference type="InterPro" id="IPR029058">
    <property type="entry name" value="AB_hydrolase_fold"/>
</dbReference>
<gene>
    <name evidence="2" type="ORF">HD593_002866</name>
</gene>
<keyword evidence="3" id="KW-1185">Reference proteome</keyword>
<reference evidence="2 3" key="1">
    <citation type="submission" date="2020-08" db="EMBL/GenBank/DDBJ databases">
        <title>Sequencing the genomes of 1000 actinobacteria strains.</title>
        <authorList>
            <person name="Klenk H.-P."/>
        </authorList>
    </citation>
    <scope>NUCLEOTIDE SEQUENCE [LARGE SCALE GENOMIC DNA]</scope>
    <source>
        <strain evidence="2 3">DSM 43768</strain>
    </source>
</reference>
<comment type="caution">
    <text evidence="2">The sequence shown here is derived from an EMBL/GenBank/DDBJ whole genome shotgun (WGS) entry which is preliminary data.</text>
</comment>
<dbReference type="Gene3D" id="3.40.50.1820">
    <property type="entry name" value="alpha/beta hydrolase"/>
    <property type="match status" value="1"/>
</dbReference>
<proteinExistence type="predicted"/>
<dbReference type="AlphaFoldDB" id="A0A7X0TY27"/>
<organism evidence="2 3">
    <name type="scientific">Nonomuraea rubra</name>
    <dbReference type="NCBI Taxonomy" id="46180"/>
    <lineage>
        <taxon>Bacteria</taxon>
        <taxon>Bacillati</taxon>
        <taxon>Actinomycetota</taxon>
        <taxon>Actinomycetes</taxon>
        <taxon>Streptosporangiales</taxon>
        <taxon>Streptosporangiaceae</taxon>
        <taxon>Nonomuraea</taxon>
    </lineage>
</organism>
<accession>A0A7X0TY27</accession>
<dbReference type="InterPro" id="IPR000073">
    <property type="entry name" value="AB_hydrolase_1"/>
</dbReference>
<dbReference type="RefSeq" id="WP_185102626.1">
    <property type="nucleotide sequence ID" value="NZ_JACHMI010000001.1"/>
</dbReference>
<dbReference type="Proteomes" id="UP000565579">
    <property type="component" value="Unassembled WGS sequence"/>
</dbReference>
<dbReference type="Pfam" id="PF00561">
    <property type="entry name" value="Abhydrolase_1"/>
    <property type="match status" value="1"/>
</dbReference>
<evidence type="ECO:0000313" key="2">
    <source>
        <dbReference type="EMBL" id="MBB6548071.1"/>
    </source>
</evidence>
<dbReference type="SUPFAM" id="SSF53474">
    <property type="entry name" value="alpha/beta-Hydrolases"/>
    <property type="match status" value="1"/>
</dbReference>
<dbReference type="PANTHER" id="PTHR43433:SF10">
    <property type="entry name" value="AB HYDROLASE-1 DOMAIN-CONTAINING PROTEIN"/>
    <property type="match status" value="1"/>
</dbReference>